<evidence type="ECO:0000313" key="2">
    <source>
        <dbReference type="Proteomes" id="UP000005512"/>
    </source>
</evidence>
<keyword evidence="2" id="KW-1185">Reference proteome</keyword>
<organism evidence="1 2">
    <name type="scientific">Providencia rustigianii DSM 4541</name>
    <dbReference type="NCBI Taxonomy" id="500637"/>
    <lineage>
        <taxon>Bacteria</taxon>
        <taxon>Pseudomonadati</taxon>
        <taxon>Pseudomonadota</taxon>
        <taxon>Gammaproteobacteria</taxon>
        <taxon>Enterobacterales</taxon>
        <taxon>Morganellaceae</taxon>
        <taxon>Providencia</taxon>
    </lineage>
</organism>
<protein>
    <submittedName>
        <fullName evidence="1">Uncharacterized protein</fullName>
    </submittedName>
</protein>
<evidence type="ECO:0000313" key="1">
    <source>
        <dbReference type="EMBL" id="EFB71737.1"/>
    </source>
</evidence>
<accession>D1P4B1</accession>
<dbReference type="HOGENOM" id="CLU_3275161_0_0_6"/>
<gene>
    <name evidence="1" type="ORF">PROVRUST_07062</name>
</gene>
<dbReference type="Proteomes" id="UP000005512">
    <property type="component" value="Unassembled WGS sequence"/>
</dbReference>
<name>D1P4B1_9GAMM</name>
<dbReference type="AlphaFoldDB" id="D1P4B1"/>
<comment type="caution">
    <text evidence="1">The sequence shown here is derived from an EMBL/GenBank/DDBJ whole genome shotgun (WGS) entry which is preliminary data.</text>
</comment>
<sequence>MPRKKWKTVYQAQLNCYLNRMFIFEIKQTRKNEGMNNGKIS</sequence>
<reference evidence="1" key="1">
    <citation type="submission" date="2009-12" db="EMBL/GenBank/DDBJ databases">
        <authorList>
            <person name="Weinstock G."/>
            <person name="Sodergren E."/>
            <person name="Clifton S."/>
            <person name="Fulton L."/>
            <person name="Fulton B."/>
            <person name="Courtney L."/>
            <person name="Fronick C."/>
            <person name="Harrison M."/>
            <person name="Strong C."/>
            <person name="Farmer C."/>
            <person name="Delahaunty K."/>
            <person name="Markovic C."/>
            <person name="Hall O."/>
            <person name="Minx P."/>
            <person name="Tomlinson C."/>
            <person name="Mitreva M."/>
            <person name="Nelson J."/>
            <person name="Hou S."/>
            <person name="Wollam A."/>
            <person name="Pepin K.H."/>
            <person name="Johnson M."/>
            <person name="Bhonagiri V."/>
            <person name="Nash W.E."/>
            <person name="Warren W."/>
            <person name="Chinwalla A."/>
            <person name="Mardis E.R."/>
            <person name="Wilson R.K."/>
        </authorList>
    </citation>
    <scope>NUCLEOTIDE SEQUENCE [LARGE SCALE GENOMIC DNA]</scope>
    <source>
        <strain evidence="1">DSM 4541</strain>
    </source>
</reference>
<proteinExistence type="predicted"/>
<dbReference type="EMBL" id="ABXV02000030">
    <property type="protein sequence ID" value="EFB71737.1"/>
    <property type="molecule type" value="Genomic_DNA"/>
</dbReference>